<dbReference type="Proteomes" id="UP001358417">
    <property type="component" value="Unassembled WGS sequence"/>
</dbReference>
<sequence length="246" mass="27105">MSTPKDEDAYVPIIDQRVFGAGIKRKRIDFVPATTTQHELNTTTSLISTQPSTAVGNHYLSIVLPGANPTTTASSITTSSPLCPICKQPVQATGAPSPSPAPTDATTPTPTPTLHESSIAHQLCLAHSHPPSHLPRAHIGVKYLTSYGWDVDGREGLGARGEGIRIPIKVQEKRNTAGLMERADDEEKGERVRKRKEKEKDKRMDKPVVLDAKALKRRDLQERERMDRLRRSFYGPDLEKYLGPDG</sequence>
<evidence type="ECO:0000313" key="3">
    <source>
        <dbReference type="EMBL" id="KAK5047008.1"/>
    </source>
</evidence>
<evidence type="ECO:0000259" key="2">
    <source>
        <dbReference type="PROSITE" id="PS50174"/>
    </source>
</evidence>
<dbReference type="PROSITE" id="PS50174">
    <property type="entry name" value="G_PATCH"/>
    <property type="match status" value="1"/>
</dbReference>
<accession>A0AAV9MZB3</accession>
<evidence type="ECO:0000256" key="1">
    <source>
        <dbReference type="SAM" id="MobiDB-lite"/>
    </source>
</evidence>
<dbReference type="GO" id="GO:0003676">
    <property type="term" value="F:nucleic acid binding"/>
    <property type="evidence" value="ECO:0007669"/>
    <property type="project" value="InterPro"/>
</dbReference>
<dbReference type="AlphaFoldDB" id="A0AAV9MZB3"/>
<dbReference type="InterPro" id="IPR039146">
    <property type="entry name" value="GPANK1"/>
</dbReference>
<feature type="compositionally biased region" description="Low complexity" evidence="1">
    <location>
        <begin position="92"/>
        <end position="108"/>
    </location>
</feature>
<dbReference type="InterPro" id="IPR000467">
    <property type="entry name" value="G_patch_dom"/>
</dbReference>
<reference evidence="3 4" key="1">
    <citation type="submission" date="2023-08" db="EMBL/GenBank/DDBJ databases">
        <title>Black Yeasts Isolated from many extreme environments.</title>
        <authorList>
            <person name="Coleine C."/>
            <person name="Stajich J.E."/>
            <person name="Selbmann L."/>
        </authorList>
    </citation>
    <scope>NUCLEOTIDE SEQUENCE [LARGE SCALE GENOMIC DNA]</scope>
    <source>
        <strain evidence="3 4">CCFEE 5792</strain>
    </source>
</reference>
<dbReference type="PANTHER" id="PTHR20923">
    <property type="entry name" value="BAT4 PROTEIN-RELATED"/>
    <property type="match status" value="1"/>
</dbReference>
<dbReference type="GeneID" id="89975118"/>
<feature type="region of interest" description="Disordered" evidence="1">
    <location>
        <begin position="89"/>
        <end position="115"/>
    </location>
</feature>
<name>A0AAV9MZB3_9EURO</name>
<evidence type="ECO:0000313" key="4">
    <source>
        <dbReference type="Proteomes" id="UP001358417"/>
    </source>
</evidence>
<gene>
    <name evidence="3" type="ORF">LTR84_006950</name>
</gene>
<keyword evidence="4" id="KW-1185">Reference proteome</keyword>
<dbReference type="Pfam" id="PF01585">
    <property type="entry name" value="G-patch"/>
    <property type="match status" value="1"/>
</dbReference>
<feature type="region of interest" description="Disordered" evidence="1">
    <location>
        <begin position="175"/>
        <end position="206"/>
    </location>
</feature>
<protein>
    <recommendedName>
        <fullName evidence="2">G-patch domain-containing protein</fullName>
    </recommendedName>
</protein>
<proteinExistence type="predicted"/>
<dbReference type="PANTHER" id="PTHR20923:SF1">
    <property type="entry name" value="G PATCH DOMAIN AND ANKYRIN REPEAT-CONTAINING PROTEIN 1"/>
    <property type="match status" value="1"/>
</dbReference>
<organism evidence="3 4">
    <name type="scientific">Exophiala bonariae</name>
    <dbReference type="NCBI Taxonomy" id="1690606"/>
    <lineage>
        <taxon>Eukaryota</taxon>
        <taxon>Fungi</taxon>
        <taxon>Dikarya</taxon>
        <taxon>Ascomycota</taxon>
        <taxon>Pezizomycotina</taxon>
        <taxon>Eurotiomycetes</taxon>
        <taxon>Chaetothyriomycetidae</taxon>
        <taxon>Chaetothyriales</taxon>
        <taxon>Herpotrichiellaceae</taxon>
        <taxon>Exophiala</taxon>
    </lineage>
</organism>
<comment type="caution">
    <text evidence="3">The sequence shown here is derived from an EMBL/GenBank/DDBJ whole genome shotgun (WGS) entry which is preliminary data.</text>
</comment>
<dbReference type="EMBL" id="JAVRRD010000027">
    <property type="protein sequence ID" value="KAK5047008.1"/>
    <property type="molecule type" value="Genomic_DNA"/>
</dbReference>
<feature type="domain" description="G-patch" evidence="2">
    <location>
        <begin position="136"/>
        <end position="184"/>
    </location>
</feature>
<dbReference type="RefSeq" id="XP_064702575.1">
    <property type="nucleotide sequence ID" value="XM_064850506.1"/>
</dbReference>